<accession>A0ABQ1WL16</accession>
<comment type="caution">
    <text evidence="1">The sequence shown here is derived from an EMBL/GenBank/DDBJ whole genome shotgun (WGS) entry which is preliminary data.</text>
</comment>
<evidence type="ECO:0000313" key="2">
    <source>
        <dbReference type="Proteomes" id="UP000605733"/>
    </source>
</evidence>
<gene>
    <name evidence="1" type="ORF">GCM10011532_18940</name>
</gene>
<dbReference type="EMBL" id="BMIX01000003">
    <property type="protein sequence ID" value="GGG35351.1"/>
    <property type="molecule type" value="Genomic_DNA"/>
</dbReference>
<organism evidence="1 2">
    <name type="scientific">Christiangramia forsetii</name>
    <dbReference type="NCBI Taxonomy" id="411153"/>
    <lineage>
        <taxon>Bacteria</taxon>
        <taxon>Pseudomonadati</taxon>
        <taxon>Bacteroidota</taxon>
        <taxon>Flavobacteriia</taxon>
        <taxon>Flavobacteriales</taxon>
        <taxon>Flavobacteriaceae</taxon>
        <taxon>Christiangramia</taxon>
    </lineage>
</organism>
<dbReference type="Proteomes" id="UP000605733">
    <property type="component" value="Unassembled WGS sequence"/>
</dbReference>
<evidence type="ECO:0000313" key="1">
    <source>
        <dbReference type="EMBL" id="GGG35351.1"/>
    </source>
</evidence>
<reference evidence="2" key="1">
    <citation type="journal article" date="2019" name="Int. J. Syst. Evol. Microbiol.">
        <title>The Global Catalogue of Microorganisms (GCM) 10K type strain sequencing project: providing services to taxonomists for standard genome sequencing and annotation.</title>
        <authorList>
            <consortium name="The Broad Institute Genomics Platform"/>
            <consortium name="The Broad Institute Genome Sequencing Center for Infectious Disease"/>
            <person name="Wu L."/>
            <person name="Ma J."/>
        </authorList>
    </citation>
    <scope>NUCLEOTIDE SEQUENCE [LARGE SCALE GENOMIC DNA]</scope>
    <source>
        <strain evidence="2">CGMCC 1.15422</strain>
    </source>
</reference>
<protein>
    <recommendedName>
        <fullName evidence="3">LAGLIDADG homing endonuclease</fullName>
    </recommendedName>
</protein>
<name>A0ABQ1WL16_9FLAO</name>
<evidence type="ECO:0008006" key="3">
    <source>
        <dbReference type="Google" id="ProtNLM"/>
    </source>
</evidence>
<keyword evidence="2" id="KW-1185">Reference proteome</keyword>
<proteinExistence type="predicted"/>
<sequence length="307" mass="36216">MIDFLKVLVKDKTIINHIHKNELLIWKSSSEQLSHFDQETINSKETKVYNGILFCFFEKKLEILIRPHYYHNGNLHNANDFSSAECIKVLNSIILELNLPDLSSFHIVNIEFGLNTFVPIDVKNFVRFISYHGRNEFRTDSDHPHSKKSSTYRKGNRNQYKIIKAYAKSVQFPEYTEGDVFRFEVKSKKSRYIKKLGIYSIEDLLLEQTYLTLGDQLYKEYKTVLLLDQDLDLSSLNENEKTLLLKLSNPLYWEKLLNLNRNTFQNNKKRYTKLLDKTGYNLLRETRKIMKDKIASLCCANSHILIK</sequence>